<dbReference type="InterPro" id="IPR026000">
    <property type="entry name" value="Apc5_dom"/>
</dbReference>
<dbReference type="Proteomes" id="UP001432075">
    <property type="component" value="Chromosome"/>
</dbReference>
<dbReference type="InterPro" id="IPR029030">
    <property type="entry name" value="Caspase-like_dom_sf"/>
</dbReference>
<feature type="domain" description="Anaphase-promoting complex subunit 5" evidence="2">
    <location>
        <begin position="1126"/>
        <end position="1160"/>
    </location>
</feature>
<sequence length="1672" mass="178851">MSETETPEEIRGAALGVVVENYQSGRFRQLTGATAQMRELCELLEERGYGTTVVEDPEWNDVNKPLGDWARKWRATGGHGPAVVLWSGHGVLDDRELRLIVRDTVDPEFDGEVHSANLLASTASLSGADQVLLLIDTCHAGAGVVPSLEKALDRLSQRNLPPGRWAWFGVIASCRPQEKAEAGGVLLDAFARVLREGPRTDEYRHEWSRRNGQVSGNTVIQAVLAEWPSEVGHRPLNAMTGRDRLMFANPLRAAATEPELVEHLVQAARGAAPDDEGWFFSGRRRVLGEITEWLEARRPGLFLVTGSAGSGKSAVLGRIATLSDPAHRADVLAHQPLTPRDPDPGEDSVDVALHLRGFTVQQLAEAIARRLSLHRPQTPAALIAEVEKGWPESRRRLVLVLDGLDEAAPDQAHPVVEQLLAPLSRLSCVLLGSRDRPFRPQQEPGESLDRAVSRILGIRARAADLDDESDTERDIQEYCRRRLLARTLPMADATTAAEFVAHQASPSSGGFLFARMATDSVIRRLSTTGAEGWDWAEAIPSSISAAFTEDLRDGPKRERDGGVLPHAAEHLLTALAWSARNGMPARGVWEATASALGQEDGFEYGPEDVDWLLNEYGRYVVEDSDGTQAVYRLYHREFVAHLRHASGHSDGAYRVARAVVDLLRGQTSDATVSENANPYLRASLAAHAVMAGERGTSMVRELTYAQEEVFRPDLAEVLGDVAVSLSRAGRREAALAPAQEAADLYRALARDNPAAYLPELAGSLNNLANAQSATGDGQAALTTITEAVTIRRNLAKTNPAAHLPDLAGSLNNLATCQSATGDRPGALTTITEAVTIRRDLAKTNPAAYLPNLATSLNNLATCQSDNGDRPGALTTITEATELYRTLARINPAAHLPNLASSLNNLATIQSETGDRPGALTTITEATDLYRTLARINPAAHLANLASSLNNLANVQFETGDGRGALTTITKAVTIRRNLAKTNPAAHLANLASSLNNLANAQSLVGDRPGALATITEATDLYRTLARTSPAVHLPSLATSLNNLATCQSETGDRPGALTTITEATELYRTLARTSPAAYLPNLAGSLNNLAACQSDNGDRPGALTTITEATDLYRTLARTSPAAYLPDLAMSLNNLATFQSETGDGRGALSTITEATDLYRTLARTSPAAYLPDLAGSLNNLATCQSATGDRPGALTTITEAVTIRRDLAKTNPAAHLANLAGSLNNLSACQSETGDRPGALTTITEAVTIRRDLAKTNPAAHLPDLADSLHNLSACQSETGDRPGALTTITEAVTIRRDLAKTNPAAHLPNLVSSLNALAHMAPARQTLDAYSDTERSLSDHTQAAGYIAVQRATFQLTHVGTDVGIRALIPLARASQPQPSETADVVAFRARQVLRAHAAQEGPNQVVALWREETGIAPPAWLALPETALDLAVEWINCPTWTASRAFWDAHSHDLRSADTALALEEIALVTAAAAEHLQIVRTAAAEGPDDAFRPYLTGELLHTWTDLPTWQESLTYLTDHEAVLLHDQALELLGAGLETADTALHFALIALARADGIPAAYGYADDRSTLHTRLQQLLASPEPQPNLLQALALLELFVYQEQFTAAAHLALAAALTGAPPAPDTVWPPAEPADRDRVISEVADLIGRQPQQAPALSALIRSILAASAAA</sequence>
<dbReference type="PANTHER" id="PTHR19959">
    <property type="entry name" value="KINESIN LIGHT CHAIN"/>
    <property type="match status" value="1"/>
</dbReference>
<dbReference type="InterPro" id="IPR011600">
    <property type="entry name" value="Pept_C14_caspase"/>
</dbReference>
<name>A0ABZ1RR11_9ACTN</name>
<protein>
    <submittedName>
        <fullName evidence="3">Tetratricopeptide repeat protein</fullName>
    </submittedName>
</protein>
<evidence type="ECO:0000259" key="2">
    <source>
        <dbReference type="Pfam" id="PF12862"/>
    </source>
</evidence>
<keyword evidence="4" id="KW-1185">Reference proteome</keyword>
<feature type="domain" description="Anaphase-promoting complex subunit 5" evidence="2">
    <location>
        <begin position="763"/>
        <end position="793"/>
    </location>
</feature>
<evidence type="ECO:0000313" key="4">
    <source>
        <dbReference type="Proteomes" id="UP001432075"/>
    </source>
</evidence>
<evidence type="ECO:0000313" key="3">
    <source>
        <dbReference type="EMBL" id="WUO48908.1"/>
    </source>
</evidence>
<dbReference type="SUPFAM" id="SSF52540">
    <property type="entry name" value="P-loop containing nucleoside triphosphate hydrolases"/>
    <property type="match status" value="1"/>
</dbReference>
<feature type="domain" description="Anaphase-promoting complex subunit 5" evidence="2">
    <location>
        <begin position="810"/>
        <end position="840"/>
    </location>
</feature>
<reference evidence="3" key="1">
    <citation type="submission" date="2022-10" db="EMBL/GenBank/DDBJ databases">
        <title>The complete genomes of actinobacterial strains from the NBC collection.</title>
        <authorList>
            <person name="Joergensen T.S."/>
            <person name="Alvarez Arevalo M."/>
            <person name="Sterndorff E.B."/>
            <person name="Faurdal D."/>
            <person name="Vuksanovic O."/>
            <person name="Mourched A.-S."/>
            <person name="Charusanti P."/>
            <person name="Shaw S."/>
            <person name="Blin K."/>
            <person name="Weber T."/>
        </authorList>
    </citation>
    <scope>NUCLEOTIDE SEQUENCE</scope>
    <source>
        <strain evidence="3">NBC_00283</strain>
    </source>
</reference>
<gene>
    <name evidence="3" type="ORF">OHU17_25425</name>
</gene>
<evidence type="ECO:0000259" key="1">
    <source>
        <dbReference type="Pfam" id="PF00656"/>
    </source>
</evidence>
<feature type="domain" description="Anaphase-promoting complex subunit 5" evidence="2">
    <location>
        <begin position="1177"/>
        <end position="1209"/>
    </location>
</feature>
<dbReference type="SUPFAM" id="SSF52129">
    <property type="entry name" value="Caspase-like"/>
    <property type="match status" value="1"/>
</dbReference>
<dbReference type="InterPro" id="IPR011990">
    <property type="entry name" value="TPR-like_helical_dom_sf"/>
</dbReference>
<accession>A0ABZ1RR11</accession>
<dbReference type="Gene3D" id="1.25.40.10">
    <property type="entry name" value="Tetratricopeptide repeat domain"/>
    <property type="match status" value="4"/>
</dbReference>
<dbReference type="SMART" id="SM00028">
    <property type="entry name" value="TPR"/>
    <property type="match status" value="13"/>
</dbReference>
<organism evidence="3 4">
    <name type="scientific">Streptomyces goshikiensis</name>
    <dbReference type="NCBI Taxonomy" id="1942"/>
    <lineage>
        <taxon>Bacteria</taxon>
        <taxon>Bacillati</taxon>
        <taxon>Actinomycetota</taxon>
        <taxon>Actinomycetes</taxon>
        <taxon>Kitasatosporales</taxon>
        <taxon>Streptomycetaceae</taxon>
        <taxon>Streptomyces</taxon>
    </lineage>
</organism>
<dbReference type="PANTHER" id="PTHR19959:SF119">
    <property type="entry name" value="FUNGAL LIPASE-LIKE DOMAIN-CONTAINING PROTEIN"/>
    <property type="match status" value="1"/>
</dbReference>
<feature type="domain" description="Peptidase C14 caspase" evidence="1">
    <location>
        <begin position="12"/>
        <end position="208"/>
    </location>
</feature>
<dbReference type="RefSeq" id="WP_328776646.1">
    <property type="nucleotide sequence ID" value="NZ_CP108057.1"/>
</dbReference>
<dbReference type="InterPro" id="IPR027417">
    <property type="entry name" value="P-loop_NTPase"/>
</dbReference>
<dbReference type="Gene3D" id="3.40.50.1460">
    <property type="match status" value="1"/>
</dbReference>
<dbReference type="Pfam" id="PF12862">
    <property type="entry name" value="ANAPC5"/>
    <property type="match status" value="4"/>
</dbReference>
<dbReference type="EMBL" id="CP108057">
    <property type="protein sequence ID" value="WUO48908.1"/>
    <property type="molecule type" value="Genomic_DNA"/>
</dbReference>
<dbReference type="SUPFAM" id="SSF48452">
    <property type="entry name" value="TPR-like"/>
    <property type="match status" value="3"/>
</dbReference>
<proteinExistence type="predicted"/>
<dbReference type="Gene3D" id="3.40.50.300">
    <property type="entry name" value="P-loop containing nucleotide triphosphate hydrolases"/>
    <property type="match status" value="1"/>
</dbReference>
<dbReference type="Pfam" id="PF00656">
    <property type="entry name" value="Peptidase_C14"/>
    <property type="match status" value="1"/>
</dbReference>
<dbReference type="InterPro" id="IPR019734">
    <property type="entry name" value="TPR_rpt"/>
</dbReference>